<dbReference type="GO" id="GO:0005886">
    <property type="term" value="C:plasma membrane"/>
    <property type="evidence" value="ECO:0007669"/>
    <property type="project" value="UniProtKB-SubCell"/>
</dbReference>
<keyword evidence="6 7" id="KW-0472">Membrane</keyword>
<dbReference type="RefSeq" id="WP_088853160.1">
    <property type="nucleotide sequence ID" value="NZ_CP015102.1"/>
</dbReference>
<keyword evidence="4 7" id="KW-0812">Transmembrane</keyword>
<evidence type="ECO:0000313" key="9">
    <source>
        <dbReference type="Proteomes" id="UP000197418"/>
    </source>
</evidence>
<organism evidence="8 9">
    <name type="scientific">Thermococcus pacificus</name>
    <dbReference type="NCBI Taxonomy" id="71998"/>
    <lineage>
        <taxon>Archaea</taxon>
        <taxon>Methanobacteriati</taxon>
        <taxon>Methanobacteriota</taxon>
        <taxon>Thermococci</taxon>
        <taxon>Thermococcales</taxon>
        <taxon>Thermococcaceae</taxon>
        <taxon>Thermococcus</taxon>
    </lineage>
</organism>
<keyword evidence="3" id="KW-1003">Cell membrane</keyword>
<keyword evidence="2" id="KW-0813">Transport</keyword>
<dbReference type="InterPro" id="IPR007208">
    <property type="entry name" value="MrpF/PhaF-like"/>
</dbReference>
<dbReference type="AlphaFoldDB" id="A0A218P546"/>
<keyword evidence="5 7" id="KW-1133">Transmembrane helix</keyword>
<accession>A0A218P546</accession>
<evidence type="ECO:0000256" key="3">
    <source>
        <dbReference type="ARBA" id="ARBA00022475"/>
    </source>
</evidence>
<keyword evidence="9" id="KW-1185">Reference proteome</keyword>
<evidence type="ECO:0000256" key="6">
    <source>
        <dbReference type="ARBA" id="ARBA00023136"/>
    </source>
</evidence>
<evidence type="ECO:0000256" key="4">
    <source>
        <dbReference type="ARBA" id="ARBA00022692"/>
    </source>
</evidence>
<dbReference type="EMBL" id="CP015102">
    <property type="protein sequence ID" value="ASJ05897.1"/>
    <property type="molecule type" value="Genomic_DNA"/>
</dbReference>
<dbReference type="Proteomes" id="UP000197418">
    <property type="component" value="Chromosome"/>
</dbReference>
<evidence type="ECO:0000313" key="8">
    <source>
        <dbReference type="EMBL" id="ASJ05897.1"/>
    </source>
</evidence>
<protein>
    <submittedName>
        <fullName evidence="8">Cation:proton antiporter</fullName>
    </submittedName>
</protein>
<feature type="transmembrane region" description="Helical" evidence="7">
    <location>
        <begin position="35"/>
        <end position="54"/>
    </location>
</feature>
<dbReference type="GeneID" id="33314678"/>
<sequence length="91" mass="10075">MAQESLLVSAFYLLVFTAVLITYRVLRGPTLPDRVVGLNTVTTKVVVIIALVSVMREEYYLIDLAIVLLMVNSVGGLILAKYMERRGRSGT</sequence>
<dbReference type="PANTHER" id="PTHR34702:SF1">
    <property type="entry name" value="NA(+)_H(+) ANTIPORTER SUBUNIT F"/>
    <property type="match status" value="1"/>
</dbReference>
<feature type="transmembrane region" description="Helical" evidence="7">
    <location>
        <begin position="6"/>
        <end position="23"/>
    </location>
</feature>
<proteinExistence type="predicted"/>
<name>A0A218P546_9EURY</name>
<dbReference type="Pfam" id="PF04066">
    <property type="entry name" value="MrpF_PhaF"/>
    <property type="match status" value="1"/>
</dbReference>
<feature type="transmembrane region" description="Helical" evidence="7">
    <location>
        <begin position="60"/>
        <end position="80"/>
    </location>
</feature>
<evidence type="ECO:0000256" key="5">
    <source>
        <dbReference type="ARBA" id="ARBA00022989"/>
    </source>
</evidence>
<gene>
    <name evidence="8" type="ORF">A3L08_00370</name>
</gene>
<dbReference type="GO" id="GO:0015385">
    <property type="term" value="F:sodium:proton antiporter activity"/>
    <property type="evidence" value="ECO:0007669"/>
    <property type="project" value="TreeGrafter"/>
</dbReference>
<dbReference type="OrthoDB" id="84883at2157"/>
<comment type="subcellular location">
    <subcellularLocation>
        <location evidence="1">Cell membrane</location>
        <topology evidence="1">Multi-pass membrane protein</topology>
    </subcellularLocation>
</comment>
<dbReference type="PANTHER" id="PTHR34702">
    <property type="entry name" value="NA(+)/H(+) ANTIPORTER SUBUNIT F1"/>
    <property type="match status" value="1"/>
</dbReference>
<evidence type="ECO:0000256" key="7">
    <source>
        <dbReference type="SAM" id="Phobius"/>
    </source>
</evidence>
<dbReference type="NCBIfam" id="NF006243">
    <property type="entry name" value="PRK08381.1"/>
    <property type="match status" value="1"/>
</dbReference>
<evidence type="ECO:0000256" key="2">
    <source>
        <dbReference type="ARBA" id="ARBA00022448"/>
    </source>
</evidence>
<dbReference type="KEGG" id="tpaf:A3L08_00370"/>
<evidence type="ECO:0000256" key="1">
    <source>
        <dbReference type="ARBA" id="ARBA00004651"/>
    </source>
</evidence>
<reference evidence="8 9" key="1">
    <citation type="submission" date="2016-04" db="EMBL/GenBank/DDBJ databases">
        <title>Complete genome sequence of Thermococcus pacificus type strain P4.</title>
        <authorList>
            <person name="Oger P.M."/>
        </authorList>
    </citation>
    <scope>NUCLEOTIDE SEQUENCE [LARGE SCALE GENOMIC DNA]</scope>
    <source>
        <strain evidence="8 9">P-4</strain>
    </source>
</reference>